<evidence type="ECO:0000256" key="3">
    <source>
        <dbReference type="ARBA" id="ARBA00022574"/>
    </source>
</evidence>
<dbReference type="Gene3D" id="1.25.10.10">
    <property type="entry name" value="Leucine-rich Repeat Variant"/>
    <property type="match status" value="2"/>
</dbReference>
<dbReference type="PANTHER" id="PTHR17583:SF0">
    <property type="entry name" value="PHOSPHOINOSITIDE 3-KINASE REGULATORY SUBUNIT 4"/>
    <property type="match status" value="1"/>
</dbReference>
<feature type="domain" description="Protein kinase" evidence="11">
    <location>
        <begin position="25"/>
        <end position="313"/>
    </location>
</feature>
<dbReference type="CDD" id="cd13980">
    <property type="entry name" value="STKc_Vps15"/>
    <property type="match status" value="1"/>
</dbReference>
<dbReference type="PANTHER" id="PTHR17583">
    <property type="entry name" value="PHOSPHOINOSITIDE 3-KINASE REGULATORY SUBUNIT 4"/>
    <property type="match status" value="1"/>
</dbReference>
<gene>
    <name evidence="12" type="ORF">EJ08DRAFT_724447</name>
</gene>
<feature type="region of interest" description="Disordered" evidence="10">
    <location>
        <begin position="1096"/>
        <end position="1120"/>
    </location>
</feature>
<evidence type="ECO:0000313" key="13">
    <source>
        <dbReference type="Proteomes" id="UP000800235"/>
    </source>
</evidence>
<dbReference type="SMART" id="SM00220">
    <property type="entry name" value="S_TKc"/>
    <property type="match status" value="1"/>
</dbReference>
<dbReference type="InterPro" id="IPR011989">
    <property type="entry name" value="ARM-like"/>
</dbReference>
<dbReference type="PROSITE" id="PS00108">
    <property type="entry name" value="PROTEIN_KINASE_ST"/>
    <property type="match status" value="1"/>
</dbReference>
<reference evidence="12" key="1">
    <citation type="journal article" date="2020" name="Stud. Mycol.">
        <title>101 Dothideomycetes genomes: a test case for predicting lifestyles and emergence of pathogens.</title>
        <authorList>
            <person name="Haridas S."/>
            <person name="Albert R."/>
            <person name="Binder M."/>
            <person name="Bloem J."/>
            <person name="Labutti K."/>
            <person name="Salamov A."/>
            <person name="Andreopoulos B."/>
            <person name="Baker S."/>
            <person name="Barry K."/>
            <person name="Bills G."/>
            <person name="Bluhm B."/>
            <person name="Cannon C."/>
            <person name="Castanera R."/>
            <person name="Culley D."/>
            <person name="Daum C."/>
            <person name="Ezra D."/>
            <person name="Gonzalez J."/>
            <person name="Henrissat B."/>
            <person name="Kuo A."/>
            <person name="Liang C."/>
            <person name="Lipzen A."/>
            <person name="Lutzoni F."/>
            <person name="Magnuson J."/>
            <person name="Mondo S."/>
            <person name="Nolan M."/>
            <person name="Ohm R."/>
            <person name="Pangilinan J."/>
            <person name="Park H.-J."/>
            <person name="Ramirez L."/>
            <person name="Alfaro M."/>
            <person name="Sun H."/>
            <person name="Tritt A."/>
            <person name="Yoshinaga Y."/>
            <person name="Zwiers L.-H."/>
            <person name="Turgeon B."/>
            <person name="Goodwin S."/>
            <person name="Spatafora J."/>
            <person name="Crous P."/>
            <person name="Grigoriev I."/>
        </authorList>
    </citation>
    <scope>NUCLEOTIDE SEQUENCE</scope>
    <source>
        <strain evidence="12">CBS 130266</strain>
    </source>
</reference>
<evidence type="ECO:0000256" key="1">
    <source>
        <dbReference type="ARBA" id="ARBA00012513"/>
    </source>
</evidence>
<dbReference type="GO" id="GO:0006623">
    <property type="term" value="P:protein targeting to vacuole"/>
    <property type="evidence" value="ECO:0007669"/>
    <property type="project" value="TreeGrafter"/>
</dbReference>
<dbReference type="SMART" id="SM00320">
    <property type="entry name" value="WD40"/>
    <property type="match status" value="5"/>
</dbReference>
<dbReference type="GO" id="GO:0034272">
    <property type="term" value="C:phosphatidylinositol 3-kinase complex, class III, type II"/>
    <property type="evidence" value="ECO:0007669"/>
    <property type="project" value="TreeGrafter"/>
</dbReference>
<dbReference type="InterPro" id="IPR055231">
    <property type="entry name" value="2AA_helical"/>
</dbReference>
<evidence type="ECO:0000256" key="7">
    <source>
        <dbReference type="ARBA" id="ARBA00022777"/>
    </source>
</evidence>
<dbReference type="GO" id="GO:0045324">
    <property type="term" value="P:late endosome to vacuole transport"/>
    <property type="evidence" value="ECO:0007669"/>
    <property type="project" value="InterPro"/>
</dbReference>
<dbReference type="InterPro" id="IPR045162">
    <property type="entry name" value="Vps15-like"/>
</dbReference>
<keyword evidence="4" id="KW-0808">Transferase</keyword>
<dbReference type="EMBL" id="MU007079">
    <property type="protein sequence ID" value="KAF2423644.1"/>
    <property type="molecule type" value="Genomic_DNA"/>
</dbReference>
<dbReference type="GO" id="GO:0034271">
    <property type="term" value="C:phosphatidylinositol 3-kinase complex, class III, type I"/>
    <property type="evidence" value="ECO:0007669"/>
    <property type="project" value="TreeGrafter"/>
</dbReference>
<evidence type="ECO:0000256" key="4">
    <source>
        <dbReference type="ARBA" id="ARBA00022679"/>
    </source>
</evidence>
<dbReference type="Pfam" id="PF00400">
    <property type="entry name" value="WD40"/>
    <property type="match status" value="1"/>
</dbReference>
<feature type="repeat" description="WD" evidence="9">
    <location>
        <begin position="1128"/>
        <end position="1169"/>
    </location>
</feature>
<dbReference type="InterPro" id="IPR001680">
    <property type="entry name" value="WD40_rpt"/>
</dbReference>
<dbReference type="GO" id="GO:0004674">
    <property type="term" value="F:protein serine/threonine kinase activity"/>
    <property type="evidence" value="ECO:0007669"/>
    <property type="project" value="UniProtKB-KW"/>
</dbReference>
<dbReference type="InterPro" id="IPR036322">
    <property type="entry name" value="WD40_repeat_dom_sf"/>
</dbReference>
<dbReference type="GO" id="GO:0016236">
    <property type="term" value="P:macroautophagy"/>
    <property type="evidence" value="ECO:0007669"/>
    <property type="project" value="InterPro"/>
</dbReference>
<name>A0A9P4TV93_9PEZI</name>
<dbReference type="InterPro" id="IPR015943">
    <property type="entry name" value="WD40/YVTN_repeat-like_dom_sf"/>
</dbReference>
<dbReference type="SUPFAM" id="SSF56112">
    <property type="entry name" value="Protein kinase-like (PK-like)"/>
    <property type="match status" value="1"/>
</dbReference>
<dbReference type="PROSITE" id="PS50082">
    <property type="entry name" value="WD_REPEATS_2"/>
    <property type="match status" value="1"/>
</dbReference>
<organism evidence="12 13">
    <name type="scientific">Tothia fuscella</name>
    <dbReference type="NCBI Taxonomy" id="1048955"/>
    <lineage>
        <taxon>Eukaryota</taxon>
        <taxon>Fungi</taxon>
        <taxon>Dikarya</taxon>
        <taxon>Ascomycota</taxon>
        <taxon>Pezizomycotina</taxon>
        <taxon>Dothideomycetes</taxon>
        <taxon>Pleosporomycetidae</taxon>
        <taxon>Venturiales</taxon>
        <taxon>Cylindrosympodiaceae</taxon>
        <taxon>Tothia</taxon>
    </lineage>
</organism>
<dbReference type="GO" id="GO:0071561">
    <property type="term" value="C:nucleus-vacuole junction"/>
    <property type="evidence" value="ECO:0007669"/>
    <property type="project" value="TreeGrafter"/>
</dbReference>
<dbReference type="InterPro" id="IPR016024">
    <property type="entry name" value="ARM-type_fold"/>
</dbReference>
<dbReference type="InterPro" id="IPR000719">
    <property type="entry name" value="Prot_kinase_dom"/>
</dbReference>
<evidence type="ECO:0000256" key="9">
    <source>
        <dbReference type="PROSITE-ProRule" id="PRU00221"/>
    </source>
</evidence>
<keyword evidence="5" id="KW-0677">Repeat</keyword>
<dbReference type="OrthoDB" id="242910at2759"/>
<dbReference type="Pfam" id="PF00069">
    <property type="entry name" value="Pkinase"/>
    <property type="match status" value="1"/>
</dbReference>
<evidence type="ECO:0000259" key="11">
    <source>
        <dbReference type="PROSITE" id="PS50011"/>
    </source>
</evidence>
<evidence type="ECO:0000256" key="5">
    <source>
        <dbReference type="ARBA" id="ARBA00022737"/>
    </source>
</evidence>
<evidence type="ECO:0000256" key="8">
    <source>
        <dbReference type="ARBA" id="ARBA00022840"/>
    </source>
</evidence>
<evidence type="ECO:0000256" key="2">
    <source>
        <dbReference type="ARBA" id="ARBA00022527"/>
    </source>
</evidence>
<dbReference type="Gene3D" id="2.130.10.10">
    <property type="entry name" value="YVTN repeat-like/Quinoprotein amine dehydrogenase"/>
    <property type="match status" value="1"/>
</dbReference>
<dbReference type="GO" id="GO:0005770">
    <property type="term" value="C:late endosome"/>
    <property type="evidence" value="ECO:0007669"/>
    <property type="project" value="TreeGrafter"/>
</dbReference>
<dbReference type="InterPro" id="IPR011009">
    <property type="entry name" value="Kinase-like_dom_sf"/>
</dbReference>
<dbReference type="SUPFAM" id="SSF48371">
    <property type="entry name" value="ARM repeat"/>
    <property type="match status" value="1"/>
</dbReference>
<evidence type="ECO:0000256" key="6">
    <source>
        <dbReference type="ARBA" id="ARBA00022741"/>
    </source>
</evidence>
<dbReference type="Gene3D" id="1.10.510.10">
    <property type="entry name" value="Transferase(Phosphotransferase) domain 1"/>
    <property type="match status" value="1"/>
</dbReference>
<keyword evidence="8" id="KW-0067">ATP-binding</keyword>
<evidence type="ECO:0000313" key="12">
    <source>
        <dbReference type="EMBL" id="KAF2423644.1"/>
    </source>
</evidence>
<evidence type="ECO:0000256" key="10">
    <source>
        <dbReference type="SAM" id="MobiDB-lite"/>
    </source>
</evidence>
<keyword evidence="13" id="KW-1185">Reference proteome</keyword>
<feature type="region of interest" description="Disordered" evidence="10">
    <location>
        <begin position="967"/>
        <end position="989"/>
    </location>
</feature>
<keyword evidence="3 9" id="KW-0853">WD repeat</keyword>
<dbReference type="GO" id="GO:0005524">
    <property type="term" value="F:ATP binding"/>
    <property type="evidence" value="ECO:0007669"/>
    <property type="project" value="UniProtKB-KW"/>
</dbReference>
<keyword evidence="6" id="KW-0547">Nucleotide-binding</keyword>
<sequence>MGQGYSLTTLSAGSATIDVPELADLSYEKSLGNARFMKCIRARHKDGLVIAKVVMKPAPNKDWDDYVKILNDERNILSDIPNAIGYHRIQQTSTTGYLVRQYIHSSLYDRMRYTLTIVSNRPFLDSIEKKWLAFQLLCAVRDCHARNIYHGDIKTENILVTSWNWLYLADFSSSYKPTYLPEDNPADFSFYFDTSGRRTCYLAPERFLRAGEDGAGKSPINWAMDIFSVGCVIAELFLETPIFSLSQLFKYRSDKQYDPAHILEGIKDNDVREMVKHMIQVDPQERYSADEYLKFWKDRAFPEYFYSFLHQYMFLITDPTSGRKAITTGKENLGEADERINRVYYDFDKISYFLGYETGDKKQSDEVSSMEMTRDFLPLQIDIPNNRHKASRTTPKPIDNGSLLFLTLVEVSLRSTARAAARLRGLELLLVFAEHLPDEVKLDRILPYMIELLSEDPTEVVKITALKSITQLLALVEAIAGINAYIYPEYLLPRLSRCCLATRTEPTRWLRATYASCLSSLASTASKFLDMMQALRADGALPTTDPETEAGTLSQSVYQNLHDSTRTDLMTQFEAHSTSLLTDYDSTVRRAFLGSISSLCVFFGPAKAADVILSHLNTYLNDKDWELKCAFFETIVGVAVFVGGASLEEFILPLMVQSLADPEEAVVEKVLRSFSAMANLGLFERSTTWELVDLVARFTMHPNSWVREATVEFIAVTARHLSLAENHGIIRPMLRPYLKHQPARLDELVLLDCLKPSLSRHVFDLAVNWATKTAKSTFWDIPRSQRTFSFASTRGVLPPTAGKDLGPKAFGRFPKSDEDEQWVRRLRTAGLKTSDDFKLVALREYIAFISKRKSMEIPENPLEYKNVIQLKDLGVKPHIIIFSQEADLFRQTSQRIHAEEQQARTIAEALEDASTPIDRLKIPDRNGQTPFPKTSSFAKPNQLTMPLRSPSAISESHIQGLDISRPTQLVSPTAGPNVASSVDSKTSSRLGEDLHMLQRKRSAINLIGRAECSGKANAQISTTPTNVFGQVEGRGMQARRPVPLTVAKDEHRHSPFNNKHRAAHNYTGNDPNVLKHLDSLYLDNFPVDQIEFGPQVAPRKSTKDSMKRAGLPDTHSPWRPDGNLVALMGEHTGPVNRVAVSPDHNFFITGSDDGTVKVWDTARLERNATHRARQTHKQGADVRVTSLTFIENTHCFVSTGSNGSVHVVRVDYVSRNDETQSLARYGKLKAVREYYVAEGDHVVWCEHFREDNRSVLILATHKGRVIALELRTMSTLYEFHNPVRYGNILTFCVDKDHHWLLIGTTHGVLCLWDLRFQLLSKSWRFPGGSPVYRISHIPSKKADEKVAIAGGTGEGEVTIWDLEKIVCYQVYRTGLCTDNPKGYKLIDLDDEKPGGFLTRFADVPEPNSNTPLKRGVRALAMGQRGQEDSSDLKDAPSNVIDTNFFFVTAGPDWKIRFWEPSRHDASMVVSGLDLEEGQPTYHTATPTPDVTIISETTKAVHTTPKKGNKRKDGSIVSMQQQHLLRSNLDTIMDVALLEVPYGMVVSVDRMGCVYVFS</sequence>
<proteinExistence type="predicted"/>
<comment type="caution">
    <text evidence="12">The sequence shown here is derived from an EMBL/GenBank/DDBJ whole genome shotgun (WGS) entry which is preliminary data.</text>
</comment>
<dbReference type="PROSITE" id="PS50011">
    <property type="entry name" value="PROTEIN_KINASE_DOM"/>
    <property type="match status" value="1"/>
</dbReference>
<keyword evidence="2" id="KW-0723">Serine/threonine-protein kinase</keyword>
<protein>
    <recommendedName>
        <fullName evidence="1">non-specific serine/threonine protein kinase</fullName>
        <ecNumber evidence="1">2.7.11.1</ecNumber>
    </recommendedName>
</protein>
<dbReference type="InterPro" id="IPR008271">
    <property type="entry name" value="Ser/Thr_kinase_AS"/>
</dbReference>
<feature type="compositionally biased region" description="Polar residues" evidence="10">
    <location>
        <begin position="978"/>
        <end position="989"/>
    </location>
</feature>
<dbReference type="Pfam" id="PF22956">
    <property type="entry name" value="VPS15-like_hel"/>
    <property type="match status" value="1"/>
</dbReference>
<dbReference type="SUPFAM" id="SSF50978">
    <property type="entry name" value="WD40 repeat-like"/>
    <property type="match status" value="1"/>
</dbReference>
<accession>A0A9P4TV93</accession>
<keyword evidence="7" id="KW-0418">Kinase</keyword>
<dbReference type="EC" id="2.7.11.1" evidence="1"/>
<dbReference type="Proteomes" id="UP000800235">
    <property type="component" value="Unassembled WGS sequence"/>
</dbReference>
<dbReference type="PROSITE" id="PS50294">
    <property type="entry name" value="WD_REPEATS_REGION"/>
    <property type="match status" value="1"/>
</dbReference>
<dbReference type="FunFam" id="1.10.510.10:FF:000497">
    <property type="entry name" value="Phosphoinositide 3-kinase regulatory subunit"/>
    <property type="match status" value="1"/>
</dbReference>